<dbReference type="SUPFAM" id="SSF55874">
    <property type="entry name" value="ATPase domain of HSP90 chaperone/DNA topoisomerase II/histidine kinase"/>
    <property type="match status" value="1"/>
</dbReference>
<dbReference type="SMART" id="SM00387">
    <property type="entry name" value="HATPase_c"/>
    <property type="match status" value="1"/>
</dbReference>
<evidence type="ECO:0000256" key="9">
    <source>
        <dbReference type="SAM" id="Phobius"/>
    </source>
</evidence>
<accession>A0A2S7XRJ7</accession>
<keyword evidence="8" id="KW-0902">Two-component regulatory system</keyword>
<dbReference type="Pfam" id="PF02518">
    <property type="entry name" value="HATPase_c"/>
    <property type="match status" value="1"/>
</dbReference>
<dbReference type="PANTHER" id="PTHR43065">
    <property type="entry name" value="SENSOR HISTIDINE KINASE"/>
    <property type="match status" value="1"/>
</dbReference>
<dbReference type="Pfam" id="PF00512">
    <property type="entry name" value="HisKA"/>
    <property type="match status" value="1"/>
</dbReference>
<feature type="transmembrane region" description="Helical" evidence="9">
    <location>
        <begin position="131"/>
        <end position="151"/>
    </location>
</feature>
<feature type="transmembrane region" description="Helical" evidence="9">
    <location>
        <begin position="35"/>
        <end position="54"/>
    </location>
</feature>
<keyword evidence="5" id="KW-0547">Nucleotide-binding</keyword>
<dbReference type="GO" id="GO:0005524">
    <property type="term" value="F:ATP binding"/>
    <property type="evidence" value="ECO:0007669"/>
    <property type="project" value="UniProtKB-KW"/>
</dbReference>
<dbReference type="InterPro" id="IPR005467">
    <property type="entry name" value="His_kinase_dom"/>
</dbReference>
<keyword evidence="9" id="KW-0812">Transmembrane</keyword>
<keyword evidence="9" id="KW-0472">Membrane</keyword>
<reference evidence="11 12" key="1">
    <citation type="submission" date="2018-01" db="EMBL/GenBank/DDBJ databases">
        <title>The complete genome sequence of Chromatium okenii LaCa, a purple sulfur bacterium with a turbulent life.</title>
        <authorList>
            <person name="Luedin S.M."/>
            <person name="Liechti N."/>
            <person name="Storelli N."/>
            <person name="Danza F."/>
            <person name="Wittwer M."/>
            <person name="Pothier J.F."/>
            <person name="Tonolla M.A."/>
        </authorList>
    </citation>
    <scope>NUCLEOTIDE SEQUENCE [LARGE SCALE GENOMIC DNA]</scope>
    <source>
        <strain evidence="11 12">LaCa</strain>
    </source>
</reference>
<dbReference type="InterPro" id="IPR036890">
    <property type="entry name" value="HATPase_C_sf"/>
</dbReference>
<dbReference type="InterPro" id="IPR003594">
    <property type="entry name" value="HATPase_dom"/>
</dbReference>
<dbReference type="Proteomes" id="UP000239936">
    <property type="component" value="Unassembled WGS sequence"/>
</dbReference>
<comment type="caution">
    <text evidence="11">The sequence shown here is derived from an EMBL/GenBank/DDBJ whole genome shotgun (WGS) entry which is preliminary data.</text>
</comment>
<gene>
    <name evidence="11" type="ORF">CXB77_11560</name>
</gene>
<dbReference type="PANTHER" id="PTHR43065:SF10">
    <property type="entry name" value="PEROXIDE STRESS-ACTIVATED HISTIDINE KINASE MAK3"/>
    <property type="match status" value="1"/>
</dbReference>
<name>A0A2S7XRJ7_9GAMM</name>
<evidence type="ECO:0000256" key="1">
    <source>
        <dbReference type="ARBA" id="ARBA00000085"/>
    </source>
</evidence>
<evidence type="ECO:0000256" key="2">
    <source>
        <dbReference type="ARBA" id="ARBA00012438"/>
    </source>
</evidence>
<dbReference type="Gene3D" id="3.30.565.10">
    <property type="entry name" value="Histidine kinase-like ATPase, C-terminal domain"/>
    <property type="match status" value="1"/>
</dbReference>
<dbReference type="OrthoDB" id="1931120at2"/>
<dbReference type="GO" id="GO:0000155">
    <property type="term" value="F:phosphorelay sensor kinase activity"/>
    <property type="evidence" value="ECO:0007669"/>
    <property type="project" value="InterPro"/>
</dbReference>
<dbReference type="PRINTS" id="PR00344">
    <property type="entry name" value="BCTRLSENSOR"/>
</dbReference>
<dbReference type="AlphaFoldDB" id="A0A2S7XRJ7"/>
<evidence type="ECO:0000256" key="5">
    <source>
        <dbReference type="ARBA" id="ARBA00022741"/>
    </source>
</evidence>
<protein>
    <recommendedName>
        <fullName evidence="2">histidine kinase</fullName>
        <ecNumber evidence="2">2.7.13.3</ecNumber>
    </recommendedName>
</protein>
<organism evidence="11 12">
    <name type="scientific">Chromatium okenii</name>
    <dbReference type="NCBI Taxonomy" id="61644"/>
    <lineage>
        <taxon>Bacteria</taxon>
        <taxon>Pseudomonadati</taxon>
        <taxon>Pseudomonadota</taxon>
        <taxon>Gammaproteobacteria</taxon>
        <taxon>Chromatiales</taxon>
        <taxon>Chromatiaceae</taxon>
        <taxon>Chromatium</taxon>
    </lineage>
</organism>
<dbReference type="InterPro" id="IPR036097">
    <property type="entry name" value="HisK_dim/P_sf"/>
</dbReference>
<keyword evidence="9" id="KW-1133">Transmembrane helix</keyword>
<evidence type="ECO:0000256" key="4">
    <source>
        <dbReference type="ARBA" id="ARBA00022679"/>
    </source>
</evidence>
<dbReference type="SMART" id="SM00388">
    <property type="entry name" value="HisKA"/>
    <property type="match status" value="1"/>
</dbReference>
<keyword evidence="3" id="KW-0597">Phosphoprotein</keyword>
<dbReference type="InterPro" id="IPR003661">
    <property type="entry name" value="HisK_dim/P_dom"/>
</dbReference>
<keyword evidence="7" id="KW-0067">ATP-binding</keyword>
<evidence type="ECO:0000313" key="11">
    <source>
        <dbReference type="EMBL" id="PQJ96357.1"/>
    </source>
</evidence>
<sequence>MCCRQLRMNWAIYVSSWRLPPKCNLCAWKPVNPHLGIGLVGESLLFLVYSLSVACYHQTSLNFLFGIASFTLMNVLLTKWAWRLWREQQIFSAFWIGLGYAVMTLMFSFRFIVVASGYFHPTILTQGADALVLALASVVVAIISNMGYLGIHLERSTSAKMTAAAAQARAEENQRLSEQLTQLDRQRCLGAMSVSLGHELNQPLAAILTNAQIVQRGLQQAATSDAAHAAPIGEFLERIVSNTQRASQIIERIRGFIRPRPTQCELLALQQLVPEVVKLIAAEARAQRVTITLDPDMPPLRINADSVQLSQILINVLRNAIEALAGAERREIHISLSEETGMAVLRMCDTGAGLSAEALARVGEPFFSTKTSGLGMGITISQTIAAQHGGDLTLTNAPSGGAVATLTLPLAFGNG</sequence>
<evidence type="ECO:0000256" key="8">
    <source>
        <dbReference type="ARBA" id="ARBA00023012"/>
    </source>
</evidence>
<evidence type="ECO:0000259" key="10">
    <source>
        <dbReference type="PROSITE" id="PS50109"/>
    </source>
</evidence>
<dbReference type="EC" id="2.7.13.3" evidence="2"/>
<dbReference type="EMBL" id="PPGH01000035">
    <property type="protein sequence ID" value="PQJ96357.1"/>
    <property type="molecule type" value="Genomic_DNA"/>
</dbReference>
<dbReference type="InterPro" id="IPR004358">
    <property type="entry name" value="Sig_transdc_His_kin-like_C"/>
</dbReference>
<dbReference type="SUPFAM" id="SSF47384">
    <property type="entry name" value="Homodimeric domain of signal transducing histidine kinase"/>
    <property type="match status" value="1"/>
</dbReference>
<evidence type="ECO:0000313" key="12">
    <source>
        <dbReference type="Proteomes" id="UP000239936"/>
    </source>
</evidence>
<keyword evidence="12" id="KW-1185">Reference proteome</keyword>
<comment type="catalytic activity">
    <reaction evidence="1">
        <text>ATP + protein L-histidine = ADP + protein N-phospho-L-histidine.</text>
        <dbReference type="EC" id="2.7.13.3"/>
    </reaction>
</comment>
<evidence type="ECO:0000256" key="6">
    <source>
        <dbReference type="ARBA" id="ARBA00022777"/>
    </source>
</evidence>
<feature type="transmembrane region" description="Helical" evidence="9">
    <location>
        <begin position="60"/>
        <end position="82"/>
    </location>
</feature>
<dbReference type="Gene3D" id="1.10.287.130">
    <property type="match status" value="1"/>
</dbReference>
<dbReference type="CDD" id="cd00082">
    <property type="entry name" value="HisKA"/>
    <property type="match status" value="1"/>
</dbReference>
<feature type="transmembrane region" description="Helical" evidence="9">
    <location>
        <begin position="94"/>
        <end position="119"/>
    </location>
</feature>
<keyword evidence="4" id="KW-0808">Transferase</keyword>
<evidence type="ECO:0000256" key="3">
    <source>
        <dbReference type="ARBA" id="ARBA00022553"/>
    </source>
</evidence>
<evidence type="ECO:0000256" key="7">
    <source>
        <dbReference type="ARBA" id="ARBA00022840"/>
    </source>
</evidence>
<feature type="domain" description="Histidine kinase" evidence="10">
    <location>
        <begin position="195"/>
        <end position="412"/>
    </location>
</feature>
<dbReference type="PROSITE" id="PS50109">
    <property type="entry name" value="HIS_KIN"/>
    <property type="match status" value="1"/>
</dbReference>
<keyword evidence="6" id="KW-0418">Kinase</keyword>
<proteinExistence type="predicted"/>